<comment type="similarity">
    <text evidence="1 6">Belongs to the DNA mismatch repair MutS family.</text>
</comment>
<feature type="compositionally biased region" description="Acidic residues" evidence="8">
    <location>
        <begin position="286"/>
        <end position="297"/>
    </location>
</feature>
<evidence type="ECO:0000256" key="8">
    <source>
        <dbReference type="SAM" id="MobiDB-lite"/>
    </source>
</evidence>
<evidence type="ECO:0000259" key="9">
    <source>
        <dbReference type="PROSITE" id="PS50812"/>
    </source>
</evidence>
<dbReference type="InterPro" id="IPR016151">
    <property type="entry name" value="DNA_mismatch_repair_MutS_N"/>
</dbReference>
<keyword evidence="7" id="KW-0175">Coiled coil</keyword>
<dbReference type="InterPro" id="IPR000432">
    <property type="entry name" value="DNA_mismatch_repair_MutS_C"/>
</dbReference>
<dbReference type="FunFam" id="1.10.1420.10:FF:000005">
    <property type="entry name" value="DNA mismatch repair protein"/>
    <property type="match status" value="1"/>
</dbReference>
<dbReference type="Pfam" id="PF05190">
    <property type="entry name" value="MutS_IV"/>
    <property type="match status" value="1"/>
</dbReference>
<dbReference type="InterPro" id="IPR017261">
    <property type="entry name" value="DNA_mismatch_repair_MutS/MSH"/>
</dbReference>
<dbReference type="Pfam" id="PF00488">
    <property type="entry name" value="MutS_V"/>
    <property type="match status" value="1"/>
</dbReference>
<dbReference type="GO" id="GO:0030983">
    <property type="term" value="F:mismatched DNA binding"/>
    <property type="evidence" value="ECO:0007669"/>
    <property type="project" value="UniProtKB-UniRule"/>
</dbReference>
<reference evidence="12" key="1">
    <citation type="journal article" date="2020" name="PLoS Negl. Trop. Dis.">
        <title>High-quality nuclear genome for Sarcoptes scabiei-A critical resource for a neglected parasite.</title>
        <authorList>
            <person name="Korhonen P.K."/>
            <person name="Gasser R.B."/>
            <person name="Ma G."/>
            <person name="Wang T."/>
            <person name="Stroehlein A.J."/>
            <person name="Young N.D."/>
            <person name="Ang C.S."/>
            <person name="Fernando D.D."/>
            <person name="Lu H.C."/>
            <person name="Taylor S."/>
            <person name="Reynolds S.L."/>
            <person name="Mofiz E."/>
            <person name="Najaraj S.H."/>
            <person name="Gowda H."/>
            <person name="Madugundu A."/>
            <person name="Renuse S."/>
            <person name="Holt D."/>
            <person name="Pandey A."/>
            <person name="Papenfuss A.T."/>
            <person name="Fischer K."/>
        </authorList>
    </citation>
    <scope>NUCLEOTIDE SEQUENCE [LARGE SCALE GENOMIC DNA]</scope>
</reference>
<gene>
    <name evidence="10" type="ORF">SSS_6927</name>
</gene>
<reference evidence="10" key="2">
    <citation type="submission" date="2020-01" db="EMBL/GenBank/DDBJ databases">
        <authorList>
            <person name="Korhonen P.K.K."/>
            <person name="Guangxu M.G."/>
            <person name="Wang T.W."/>
            <person name="Stroehlein A.J.S."/>
            <person name="Young N.D."/>
            <person name="Ang C.-S.A."/>
            <person name="Fernando D.W.F."/>
            <person name="Lu H.L."/>
            <person name="Taylor S.T."/>
            <person name="Ehtesham M.E.M."/>
            <person name="Najaraj S.H.N."/>
            <person name="Harsha G.H.G."/>
            <person name="Madugundu A.M."/>
            <person name="Renuse S.R."/>
            <person name="Holt D.H."/>
            <person name="Pandey A.P."/>
            <person name="Papenfuss A.P."/>
            <person name="Gasser R.B.G."/>
            <person name="Fischer K.F."/>
        </authorList>
    </citation>
    <scope>NUCLEOTIDE SEQUENCE</scope>
    <source>
        <strain evidence="10">SSS_KF_BRIS2020</strain>
    </source>
</reference>
<protein>
    <recommendedName>
        <fullName evidence="6">DNA mismatch repair protein</fullName>
    </recommendedName>
</protein>
<evidence type="ECO:0000256" key="6">
    <source>
        <dbReference type="PIRNR" id="PIRNR037677"/>
    </source>
</evidence>
<name>A0A834RBB7_SARSC</name>
<feature type="compositionally biased region" description="Basic and acidic residues" evidence="8">
    <location>
        <begin position="214"/>
        <end position="225"/>
    </location>
</feature>
<dbReference type="Gene3D" id="3.40.1170.10">
    <property type="entry name" value="DNA repair protein MutS, domain I"/>
    <property type="match status" value="1"/>
</dbReference>
<dbReference type="SUPFAM" id="SSF52540">
    <property type="entry name" value="P-loop containing nucleoside triphosphate hydrolases"/>
    <property type="match status" value="1"/>
</dbReference>
<dbReference type="InterPro" id="IPR007696">
    <property type="entry name" value="DNA_mismatch_repair_MutS_core"/>
</dbReference>
<organism evidence="10">
    <name type="scientific">Sarcoptes scabiei</name>
    <name type="common">Itch mite</name>
    <name type="synonym">Acarus scabiei</name>
    <dbReference type="NCBI Taxonomy" id="52283"/>
    <lineage>
        <taxon>Eukaryota</taxon>
        <taxon>Metazoa</taxon>
        <taxon>Ecdysozoa</taxon>
        <taxon>Arthropoda</taxon>
        <taxon>Chelicerata</taxon>
        <taxon>Arachnida</taxon>
        <taxon>Acari</taxon>
        <taxon>Acariformes</taxon>
        <taxon>Sarcoptiformes</taxon>
        <taxon>Astigmata</taxon>
        <taxon>Psoroptidia</taxon>
        <taxon>Sarcoptoidea</taxon>
        <taxon>Sarcoptidae</taxon>
        <taxon>Sarcoptinae</taxon>
        <taxon>Sarcoptes</taxon>
    </lineage>
</organism>
<keyword evidence="4 6" id="KW-0067">ATP-binding</keyword>
<dbReference type="InterPro" id="IPR045076">
    <property type="entry name" value="MutS"/>
</dbReference>
<keyword evidence="5 6" id="KW-0238">DNA-binding</keyword>
<feature type="compositionally biased region" description="Acidic residues" evidence="8">
    <location>
        <begin position="267"/>
        <end position="278"/>
    </location>
</feature>
<keyword evidence="6" id="KW-0234">DNA repair</keyword>
<dbReference type="GO" id="GO:0005524">
    <property type="term" value="F:ATP binding"/>
    <property type="evidence" value="ECO:0007669"/>
    <property type="project" value="UniProtKB-UniRule"/>
</dbReference>
<dbReference type="OrthoDB" id="121051at2759"/>
<evidence type="ECO:0000313" key="10">
    <source>
        <dbReference type="EMBL" id="KAF7493607.1"/>
    </source>
</evidence>
<dbReference type="Pfam" id="PF00855">
    <property type="entry name" value="PWWP"/>
    <property type="match status" value="1"/>
</dbReference>
<evidence type="ECO:0000256" key="5">
    <source>
        <dbReference type="ARBA" id="ARBA00023125"/>
    </source>
</evidence>
<dbReference type="Pfam" id="PF01624">
    <property type="entry name" value="MutS_I"/>
    <property type="match status" value="1"/>
</dbReference>
<dbReference type="FunFam" id="3.40.1170.10:FF:000002">
    <property type="entry name" value="DNA mismatch repair protein"/>
    <property type="match status" value="1"/>
</dbReference>
<dbReference type="SUPFAM" id="SSF63748">
    <property type="entry name" value="Tudor/PWWP/MBT"/>
    <property type="match status" value="1"/>
</dbReference>
<dbReference type="PROSITE" id="PS00486">
    <property type="entry name" value="DNA_MISMATCH_REPAIR_2"/>
    <property type="match status" value="1"/>
</dbReference>
<dbReference type="SUPFAM" id="SSF53150">
    <property type="entry name" value="DNA repair protein MutS, domain II"/>
    <property type="match status" value="1"/>
</dbReference>
<dbReference type="PANTHER" id="PTHR11361">
    <property type="entry name" value="DNA MISMATCH REPAIR PROTEIN MUTS FAMILY MEMBER"/>
    <property type="match status" value="1"/>
</dbReference>
<evidence type="ECO:0000256" key="2">
    <source>
        <dbReference type="ARBA" id="ARBA00022741"/>
    </source>
</evidence>
<dbReference type="SUPFAM" id="SSF48334">
    <property type="entry name" value="DNA repair protein MutS, domain III"/>
    <property type="match status" value="1"/>
</dbReference>
<dbReference type="Pfam" id="PF05188">
    <property type="entry name" value="MutS_II"/>
    <property type="match status" value="1"/>
</dbReference>
<feature type="region of interest" description="Disordered" evidence="8">
    <location>
        <begin position="208"/>
        <end position="249"/>
    </location>
</feature>
<dbReference type="GO" id="GO:0006298">
    <property type="term" value="P:mismatch repair"/>
    <property type="evidence" value="ECO:0007669"/>
    <property type="project" value="InterPro"/>
</dbReference>
<dbReference type="InterPro" id="IPR007861">
    <property type="entry name" value="DNA_mismatch_repair_MutS_clamp"/>
</dbReference>
<dbReference type="PANTHER" id="PTHR11361:SF148">
    <property type="entry name" value="DNA MISMATCH REPAIR PROTEIN MSH6"/>
    <property type="match status" value="1"/>
</dbReference>
<dbReference type="Gene3D" id="3.30.420.110">
    <property type="entry name" value="MutS, connector domain"/>
    <property type="match status" value="1"/>
</dbReference>
<feature type="domain" description="PWWP" evidence="9">
    <location>
        <begin position="107"/>
        <end position="165"/>
    </location>
</feature>
<dbReference type="InterPro" id="IPR036187">
    <property type="entry name" value="DNA_mismatch_repair_MutS_sf"/>
</dbReference>
<keyword evidence="12" id="KW-1185">Reference proteome</keyword>
<dbReference type="Gene3D" id="3.40.50.300">
    <property type="entry name" value="P-loop containing nucleotide triphosphate hydrolases"/>
    <property type="match status" value="1"/>
</dbReference>
<dbReference type="Gene3D" id="1.10.1420.10">
    <property type="match status" value="2"/>
</dbReference>
<evidence type="ECO:0000313" key="12">
    <source>
        <dbReference type="Proteomes" id="UP000070412"/>
    </source>
</evidence>
<dbReference type="SUPFAM" id="SSF55271">
    <property type="entry name" value="DNA repair protein MutS, domain I"/>
    <property type="match status" value="1"/>
</dbReference>
<keyword evidence="2 6" id="KW-0547">Nucleotide-binding</keyword>
<dbReference type="SMART" id="SM00534">
    <property type="entry name" value="MUTSac"/>
    <property type="match status" value="1"/>
</dbReference>
<dbReference type="InterPro" id="IPR007695">
    <property type="entry name" value="DNA_mismatch_repair_MutS-lik_N"/>
</dbReference>
<evidence type="ECO:0000256" key="1">
    <source>
        <dbReference type="ARBA" id="ARBA00006271"/>
    </source>
</evidence>
<proteinExistence type="inferred from homology"/>
<dbReference type="PIRSF" id="PIRSF037677">
    <property type="entry name" value="DNA_mis_repair_Msh6"/>
    <property type="match status" value="1"/>
</dbReference>
<evidence type="ECO:0000313" key="11">
    <source>
        <dbReference type="EnsemblMetazoa" id="KAF7493607.1"/>
    </source>
</evidence>
<dbReference type="InterPro" id="IPR027417">
    <property type="entry name" value="P-loop_NTPase"/>
</dbReference>
<evidence type="ECO:0000256" key="3">
    <source>
        <dbReference type="ARBA" id="ARBA00022763"/>
    </source>
</evidence>
<dbReference type="Gene3D" id="2.30.30.140">
    <property type="match status" value="1"/>
</dbReference>
<dbReference type="CDD" id="cd05837">
    <property type="entry name" value="PWWP_MSH6"/>
    <property type="match status" value="1"/>
</dbReference>
<accession>A0A834RBB7</accession>
<dbReference type="SMART" id="SM00293">
    <property type="entry name" value="PWWP"/>
    <property type="match status" value="1"/>
</dbReference>
<feature type="coiled-coil region" evidence="7">
    <location>
        <begin position="1006"/>
        <end position="1033"/>
    </location>
</feature>
<dbReference type="GO" id="GO:0032301">
    <property type="term" value="C:MutSalpha complex"/>
    <property type="evidence" value="ECO:0007669"/>
    <property type="project" value="TreeGrafter"/>
</dbReference>
<dbReference type="InterPro" id="IPR007860">
    <property type="entry name" value="DNA_mmatch_repair_MutS_con_dom"/>
</dbReference>
<dbReference type="PROSITE" id="PS50812">
    <property type="entry name" value="PWWP"/>
    <property type="match status" value="1"/>
</dbReference>
<dbReference type="InterPro" id="IPR000313">
    <property type="entry name" value="PWWP_dom"/>
</dbReference>
<dbReference type="EMBL" id="WVUK01000055">
    <property type="protein sequence ID" value="KAF7493607.1"/>
    <property type="molecule type" value="Genomic_DNA"/>
</dbReference>
<sequence length="1443" mass="167706">MIIKDEKMSAKKSPQITVKQQQQQRNTLLNYFSRTPQLSQQSSAKLLKSSNADNELIVDSETPKTSRKLDRSESDDDFHTPLKNSLTLRKISVNSDRINSSLNKFNLYDLVWAKMDGYPWWPSIICNDPQTHSFQFRGKIHVQFFDETSSHAWIIMKRIKLYIEKPILPPGKSRDRKLEYAISIAEKAAEIDREKRFDMIGQFHLIDCESGNDSSDRENTPRNDRSNFNQTPKRKNRIDHNEDECSDDDDFLRRKKTSKKFKHNLSDSDESEDDGDEYQPDHVEESSEISESDDDSSSLESDHIDSEDSVSSKKVKFIKKFSHSKQSLKSKSKVDEDDFLDDDDDMELLKSKTEAETDRISNLKIQIQKLTTKNDEDEIQSVKIVDNQDLAFRSVKIDQEMNLRGKSDDEDFQNDSEYSILERKKNFQISANLKNVEKPSTAEQADKTQWPHLSYDFLQLEKIKDRQGNRMFLNYQNKEINPDYDPSTLFVPQNFLNEQTPAHRQWWEMKSLHFDTILFFKMGKFYEFFHMDAVVCTKELKILFMRGEIAHAGFPEKSYKQYADALIQKGYKVARVEQTETPEMMAERCKTIKKASKFDKVVKREICRISTIGTRYLSDIDSDTILSYNSYLMSIVCRTNQTDDNQSLEYGVCFVDVSVGKFFLSQFKDDRFNSKLRIVLSHFCPVEIILERSSKMKKLIQSICPMARLQEAKNFWSSSQSLKYVYEKDLWSNVPDKFRQSILDPKDVIQQTAREEYCFATVALGAVLSYLDDSLILDDITTMKQFEIYEPPEYDYKVSKLPNHMILDSMTMKNLEIFNSSSNISNNRSFTLFKLIDNCGTAFGKRQLHSWLCQPICFLRESLELRQEAVRELNENENFYSHLKQWQTLMKKLPDLDRLLTQIHSQSLLKSSKNHPDCRAIMFESDVYQKRKIKTFLDVLAGFEKILTIIRQLRECVNDNRSRLLKQLILYSDEGGSFPRIDDRLKFFQNSFNHEKVLREGNFIPDKGVDEEYDKAIEEIQSAERQLNEYLNQQQLKFKTRITYCHANKNRYMMEVPDSVASKLSRSEEKYELKSARKGFKRFHTDALIELVGVLEEAEQKRTMILGDIFRRLLAKFDSDFEQWQKAISLAAQIDALMSLAHTRQIFESNGSKSCLPEIVWDRTDPFIRIKELRNAFLVINNNQTSNDLELCGETLILTGPNMSGKTTLMRSVGLVTILAQIGAYVPASECTLTPVDRIFTRIGAYDLVLENQSSFMVELSEAMAIIKYATPFSLALIDELGSGTSTFDGTAIASAIITNLTEKNHCRIIFSTHYHSILDEVDGKSNIKLGYMSYMIENENDQDPTEENIIFLYRLQSGICNKSYGFNVSKLAGIPQHIIRRAYNYAEKFELELKIKSILNWFRERKNHDQCLNANADEKQRMGIELQNAIQKFNEIEQNNPI</sequence>
<dbReference type="SMART" id="SM00533">
    <property type="entry name" value="MUTSd"/>
    <property type="match status" value="1"/>
</dbReference>
<evidence type="ECO:0000256" key="4">
    <source>
        <dbReference type="ARBA" id="ARBA00022840"/>
    </source>
</evidence>
<dbReference type="Pfam" id="PF05192">
    <property type="entry name" value="MutS_III"/>
    <property type="match status" value="1"/>
</dbReference>
<dbReference type="EnsemblMetazoa" id="SSS_6927s_mrna">
    <property type="protein sequence ID" value="KAF7493607.1"/>
    <property type="gene ID" value="SSS_6927"/>
</dbReference>
<dbReference type="InterPro" id="IPR036678">
    <property type="entry name" value="MutS_con_dom_sf"/>
</dbReference>
<reference evidence="11" key="3">
    <citation type="submission" date="2022-06" db="UniProtKB">
        <authorList>
            <consortium name="EnsemblMetazoa"/>
        </authorList>
    </citation>
    <scope>IDENTIFICATION</scope>
</reference>
<keyword evidence="3 6" id="KW-0227">DNA damage</keyword>
<feature type="region of interest" description="Disordered" evidence="8">
    <location>
        <begin position="1"/>
        <end position="20"/>
    </location>
</feature>
<dbReference type="GO" id="GO:0140664">
    <property type="term" value="F:ATP-dependent DNA damage sensor activity"/>
    <property type="evidence" value="ECO:0007669"/>
    <property type="project" value="InterPro"/>
</dbReference>
<evidence type="ECO:0000256" key="7">
    <source>
        <dbReference type="SAM" id="Coils"/>
    </source>
</evidence>
<dbReference type="Proteomes" id="UP000070412">
    <property type="component" value="Unassembled WGS sequence"/>
</dbReference>
<comment type="function">
    <text evidence="6">Component of the post-replicative DNA mismatch repair system (MMR).</text>
</comment>
<feature type="region of interest" description="Disordered" evidence="8">
    <location>
        <begin position="262"/>
        <end position="308"/>
    </location>
</feature>